<evidence type="ECO:0000313" key="3">
    <source>
        <dbReference type="Proteomes" id="UP001500804"/>
    </source>
</evidence>
<dbReference type="InterPro" id="IPR052897">
    <property type="entry name" value="Sec-Metab_Biosynth_Hydrolase"/>
</dbReference>
<sequence>MTQAPTLLLVHGAWHGVWAWRRLVEELADLDVRTVSLPSVGPDRSALGDLRTDTEAVRAAIAVVDGPVVVCAHGYGGVPVTEAAAGMPNVVGLVYLCGFQLDVGESVLSSLGGSPPSWWDVHRAEGYVDALRPFEVFYADVRPHTARGAVARLGHQSLAASEQPLARAAWRTIPSTYVVCERDAAIPVVAQEWMAERADRVLRMPTSHAPFLSRPAQLAGILRAELVASGSATAVG</sequence>
<dbReference type="PANTHER" id="PTHR37017">
    <property type="entry name" value="AB HYDROLASE-1 DOMAIN-CONTAINING PROTEIN-RELATED"/>
    <property type="match status" value="1"/>
</dbReference>
<proteinExistence type="predicted"/>
<accession>A0ABP9NLT6</accession>
<protein>
    <submittedName>
        <fullName evidence="2">Alpha/beta hydrolase</fullName>
    </submittedName>
</protein>
<keyword evidence="3" id="KW-1185">Reference proteome</keyword>
<dbReference type="Gene3D" id="3.40.50.1820">
    <property type="entry name" value="alpha/beta hydrolase"/>
    <property type="match status" value="1"/>
</dbReference>
<dbReference type="Proteomes" id="UP001500804">
    <property type="component" value="Unassembled WGS sequence"/>
</dbReference>
<gene>
    <name evidence="2" type="ORF">GCM10023320_37410</name>
</gene>
<name>A0ABP9NLT6_9PSEU</name>
<dbReference type="RefSeq" id="WP_345606436.1">
    <property type="nucleotide sequence ID" value="NZ_BAABJO010000013.1"/>
</dbReference>
<reference evidence="3" key="1">
    <citation type="journal article" date="2019" name="Int. J. Syst. Evol. Microbiol.">
        <title>The Global Catalogue of Microorganisms (GCM) 10K type strain sequencing project: providing services to taxonomists for standard genome sequencing and annotation.</title>
        <authorList>
            <consortium name="The Broad Institute Genomics Platform"/>
            <consortium name="The Broad Institute Genome Sequencing Center for Infectious Disease"/>
            <person name="Wu L."/>
            <person name="Ma J."/>
        </authorList>
    </citation>
    <scope>NUCLEOTIDE SEQUENCE [LARGE SCALE GENOMIC DNA]</scope>
    <source>
        <strain evidence="3">JCM 18302</strain>
    </source>
</reference>
<dbReference type="InterPro" id="IPR029058">
    <property type="entry name" value="AB_hydrolase_fold"/>
</dbReference>
<dbReference type="InterPro" id="IPR000073">
    <property type="entry name" value="AB_hydrolase_1"/>
</dbReference>
<dbReference type="PANTHER" id="PTHR37017:SF11">
    <property type="entry name" value="ESTERASE_LIPASE_THIOESTERASE DOMAIN-CONTAINING PROTEIN"/>
    <property type="match status" value="1"/>
</dbReference>
<dbReference type="SUPFAM" id="SSF53474">
    <property type="entry name" value="alpha/beta-Hydrolases"/>
    <property type="match status" value="1"/>
</dbReference>
<feature type="domain" description="AB hydrolase-1" evidence="1">
    <location>
        <begin position="7"/>
        <end position="219"/>
    </location>
</feature>
<dbReference type="Pfam" id="PF12697">
    <property type="entry name" value="Abhydrolase_6"/>
    <property type="match status" value="1"/>
</dbReference>
<evidence type="ECO:0000259" key="1">
    <source>
        <dbReference type="Pfam" id="PF12697"/>
    </source>
</evidence>
<organism evidence="2 3">
    <name type="scientific">Pseudonocardia adelaidensis</name>
    <dbReference type="NCBI Taxonomy" id="648754"/>
    <lineage>
        <taxon>Bacteria</taxon>
        <taxon>Bacillati</taxon>
        <taxon>Actinomycetota</taxon>
        <taxon>Actinomycetes</taxon>
        <taxon>Pseudonocardiales</taxon>
        <taxon>Pseudonocardiaceae</taxon>
        <taxon>Pseudonocardia</taxon>
    </lineage>
</organism>
<keyword evidence="2" id="KW-0378">Hydrolase</keyword>
<comment type="caution">
    <text evidence="2">The sequence shown here is derived from an EMBL/GenBank/DDBJ whole genome shotgun (WGS) entry which is preliminary data.</text>
</comment>
<dbReference type="GO" id="GO:0016787">
    <property type="term" value="F:hydrolase activity"/>
    <property type="evidence" value="ECO:0007669"/>
    <property type="project" value="UniProtKB-KW"/>
</dbReference>
<dbReference type="EMBL" id="BAABJO010000013">
    <property type="protein sequence ID" value="GAA5124355.1"/>
    <property type="molecule type" value="Genomic_DNA"/>
</dbReference>
<evidence type="ECO:0000313" key="2">
    <source>
        <dbReference type="EMBL" id="GAA5124355.1"/>
    </source>
</evidence>